<dbReference type="GO" id="GO:0010133">
    <property type="term" value="P:L-proline catabolic process to L-glutamate"/>
    <property type="evidence" value="ECO:0007669"/>
    <property type="project" value="TreeGrafter"/>
</dbReference>
<dbReference type="GO" id="GO:0004657">
    <property type="term" value="F:proline dehydrogenase activity"/>
    <property type="evidence" value="ECO:0007669"/>
    <property type="project" value="UniProtKB-EC"/>
</dbReference>
<dbReference type="GO" id="GO:0005509">
    <property type="term" value="F:calcium ion binding"/>
    <property type="evidence" value="ECO:0007669"/>
    <property type="project" value="InterPro"/>
</dbReference>
<dbReference type="EMBL" id="JADGKB010000050">
    <property type="protein sequence ID" value="KAJ3256465.1"/>
    <property type="molecule type" value="Genomic_DNA"/>
</dbReference>
<comment type="similarity">
    <text evidence="1 6">Belongs to the proline oxidase family.</text>
</comment>
<keyword evidence="4 6" id="KW-0560">Oxidoreductase</keyword>
<dbReference type="PROSITE" id="PS50222">
    <property type="entry name" value="EF_HAND_2"/>
    <property type="match status" value="1"/>
</dbReference>
<evidence type="ECO:0000256" key="1">
    <source>
        <dbReference type="ARBA" id="ARBA00005869"/>
    </source>
</evidence>
<protein>
    <recommendedName>
        <fullName evidence="2 6">Proline dehydrogenase</fullName>
        <ecNumber evidence="2 6">1.5.5.2</ecNumber>
    </recommendedName>
</protein>
<evidence type="ECO:0000256" key="5">
    <source>
        <dbReference type="ARBA" id="ARBA00023062"/>
    </source>
</evidence>
<evidence type="ECO:0000256" key="3">
    <source>
        <dbReference type="ARBA" id="ARBA00022837"/>
    </source>
</evidence>
<dbReference type="InterPro" id="IPR029041">
    <property type="entry name" value="FAD-linked_oxidoreductase-like"/>
</dbReference>
<dbReference type="Gene3D" id="1.10.238.10">
    <property type="entry name" value="EF-hand"/>
    <property type="match status" value="1"/>
</dbReference>
<keyword evidence="9" id="KW-1185">Reference proteome</keyword>
<evidence type="ECO:0000256" key="6">
    <source>
        <dbReference type="RuleBase" id="RU364054"/>
    </source>
</evidence>
<dbReference type="InterPro" id="IPR011992">
    <property type="entry name" value="EF-hand-dom_pair"/>
</dbReference>
<dbReference type="Pfam" id="PF01619">
    <property type="entry name" value="Pro_dh"/>
    <property type="match status" value="1"/>
</dbReference>
<dbReference type="Proteomes" id="UP001210925">
    <property type="component" value="Unassembled WGS sequence"/>
</dbReference>
<sequence>MFKRFLATQAKTVPDTLNLASARPYKNESTLNLINSWAVFKLSGIRPLVNAFPTLVNIAKKTGTAPIMNAIIKQTFFKHFCGGENLKEVSQVMKKLQDINVGSVLDLALEADLDAKSLYGKDAQQQTANMVNQFKECIDIAAIQPDSFIAVKITALTPPAILQSWSSTLFKLELAYHKLADKEGNITLAKFKELAKEFPGLSKLDMEKLFRQNDLNNSGTLSYSDVLAIFSLFEIENCKALVIPGLKNHVSEQDLDTAALLITEIKRLAQYALDKKVLLMMDAEQTYFQRAIDDVVIGLSRKCNPKGNKGPLIFQTYQMYLKSSLQRLKTDIARAEQKGYPLGMKLVRGAYMDQERKLAKENGYESPIHDTIEDTHNAYNQGIQHIIEKQAKLPKGTDSVRSLSLVVASHNQESIERATQLMETHSIPRQGGWIYFGQLKGMRDAITNNLGMKGYRALKYVPYGPVDICIAYLHRRALENGSVVGQMGDDKSTIAKELKLRFFSK</sequence>
<evidence type="ECO:0000259" key="7">
    <source>
        <dbReference type="PROSITE" id="PS50222"/>
    </source>
</evidence>
<dbReference type="InterPro" id="IPR002048">
    <property type="entry name" value="EF_hand_dom"/>
</dbReference>
<dbReference type="InterPro" id="IPR018247">
    <property type="entry name" value="EF_Hand_1_Ca_BS"/>
</dbReference>
<proteinExistence type="inferred from homology"/>
<accession>A0AAD5UFS7</accession>
<dbReference type="SUPFAM" id="SSF47473">
    <property type="entry name" value="EF-hand"/>
    <property type="match status" value="1"/>
</dbReference>
<evidence type="ECO:0000256" key="2">
    <source>
        <dbReference type="ARBA" id="ARBA00012695"/>
    </source>
</evidence>
<dbReference type="GO" id="GO:0071949">
    <property type="term" value="F:FAD binding"/>
    <property type="evidence" value="ECO:0007669"/>
    <property type="project" value="TreeGrafter"/>
</dbReference>
<dbReference type="GO" id="GO:0005739">
    <property type="term" value="C:mitochondrion"/>
    <property type="evidence" value="ECO:0007669"/>
    <property type="project" value="TreeGrafter"/>
</dbReference>
<dbReference type="Gene3D" id="3.20.20.220">
    <property type="match status" value="2"/>
</dbReference>
<comment type="cofactor">
    <cofactor evidence="6">
        <name>FAD</name>
        <dbReference type="ChEBI" id="CHEBI:57692"/>
    </cofactor>
</comment>
<reference evidence="8" key="1">
    <citation type="submission" date="2020-05" db="EMBL/GenBank/DDBJ databases">
        <title>Phylogenomic resolution of chytrid fungi.</title>
        <authorList>
            <person name="Stajich J.E."/>
            <person name="Amses K."/>
            <person name="Simmons R."/>
            <person name="Seto K."/>
            <person name="Myers J."/>
            <person name="Bonds A."/>
            <person name="Quandt C.A."/>
            <person name="Barry K."/>
            <person name="Liu P."/>
            <person name="Grigoriev I."/>
            <person name="Longcore J.E."/>
            <person name="James T.Y."/>
        </authorList>
    </citation>
    <scope>NUCLEOTIDE SEQUENCE</scope>
    <source>
        <strain evidence="8">PLAUS21</strain>
    </source>
</reference>
<gene>
    <name evidence="8" type="ORF">HK103_005463</name>
</gene>
<dbReference type="AlphaFoldDB" id="A0AAD5UFS7"/>
<keyword evidence="6" id="KW-0274">FAD</keyword>
<organism evidence="8 9">
    <name type="scientific">Boothiomyces macroporosus</name>
    <dbReference type="NCBI Taxonomy" id="261099"/>
    <lineage>
        <taxon>Eukaryota</taxon>
        <taxon>Fungi</taxon>
        <taxon>Fungi incertae sedis</taxon>
        <taxon>Chytridiomycota</taxon>
        <taxon>Chytridiomycota incertae sedis</taxon>
        <taxon>Chytridiomycetes</taxon>
        <taxon>Rhizophydiales</taxon>
        <taxon>Terramycetaceae</taxon>
        <taxon>Boothiomyces</taxon>
    </lineage>
</organism>
<evidence type="ECO:0000313" key="8">
    <source>
        <dbReference type="EMBL" id="KAJ3256465.1"/>
    </source>
</evidence>
<dbReference type="EC" id="1.5.5.2" evidence="2 6"/>
<keyword evidence="3" id="KW-0106">Calcium</keyword>
<comment type="function">
    <text evidence="6">Converts proline to delta-1-pyrroline-5-carboxylate.</text>
</comment>
<evidence type="ECO:0000256" key="4">
    <source>
        <dbReference type="ARBA" id="ARBA00023002"/>
    </source>
</evidence>
<feature type="domain" description="EF-hand" evidence="7">
    <location>
        <begin position="201"/>
        <end position="236"/>
    </location>
</feature>
<dbReference type="PANTHER" id="PTHR13914:SF0">
    <property type="entry name" value="PROLINE DEHYDROGENASE 1, MITOCHONDRIAL"/>
    <property type="match status" value="1"/>
</dbReference>
<evidence type="ECO:0000313" key="9">
    <source>
        <dbReference type="Proteomes" id="UP001210925"/>
    </source>
</evidence>
<dbReference type="PANTHER" id="PTHR13914">
    <property type="entry name" value="PROLINE OXIDASE"/>
    <property type="match status" value="1"/>
</dbReference>
<dbReference type="InterPro" id="IPR002872">
    <property type="entry name" value="Proline_DH_dom"/>
</dbReference>
<dbReference type="SUPFAM" id="SSF51730">
    <property type="entry name" value="FAD-linked oxidoreductase"/>
    <property type="match status" value="1"/>
</dbReference>
<keyword evidence="6" id="KW-0285">Flavoprotein</keyword>
<comment type="catalytic activity">
    <reaction evidence="6">
        <text>L-proline + a quinone = (S)-1-pyrroline-5-carboxylate + a quinol + H(+)</text>
        <dbReference type="Rhea" id="RHEA:23784"/>
        <dbReference type="ChEBI" id="CHEBI:15378"/>
        <dbReference type="ChEBI" id="CHEBI:17388"/>
        <dbReference type="ChEBI" id="CHEBI:24646"/>
        <dbReference type="ChEBI" id="CHEBI:60039"/>
        <dbReference type="ChEBI" id="CHEBI:132124"/>
        <dbReference type="EC" id="1.5.5.2"/>
    </reaction>
</comment>
<name>A0AAD5UFS7_9FUNG</name>
<keyword evidence="5 6" id="KW-0642">Proline metabolism</keyword>
<comment type="caution">
    <text evidence="8">The sequence shown here is derived from an EMBL/GenBank/DDBJ whole genome shotgun (WGS) entry which is preliminary data.</text>
</comment>
<dbReference type="PROSITE" id="PS00018">
    <property type="entry name" value="EF_HAND_1"/>
    <property type="match status" value="1"/>
</dbReference>
<dbReference type="InterPro" id="IPR015659">
    <property type="entry name" value="Proline_oxidase"/>
</dbReference>